<comment type="caution">
    <text evidence="3">The sequence shown here is derived from an EMBL/GenBank/DDBJ whole genome shotgun (WGS) entry which is preliminary data.</text>
</comment>
<organism evidence="3 4">
    <name type="scientific">Alteribacter lacisalsi</name>
    <dbReference type="NCBI Taxonomy" id="2045244"/>
    <lineage>
        <taxon>Bacteria</taxon>
        <taxon>Bacillati</taxon>
        <taxon>Bacillota</taxon>
        <taxon>Bacilli</taxon>
        <taxon>Bacillales</taxon>
        <taxon>Bacillaceae</taxon>
        <taxon>Alteribacter</taxon>
    </lineage>
</organism>
<evidence type="ECO:0000259" key="1">
    <source>
        <dbReference type="Pfam" id="PF18739"/>
    </source>
</evidence>
<evidence type="ECO:0000259" key="2">
    <source>
        <dbReference type="Pfam" id="PF18862"/>
    </source>
</evidence>
<protein>
    <recommendedName>
        <fullName evidence="5">ApeA N-terminal domain-containing protein</fullName>
    </recommendedName>
</protein>
<evidence type="ECO:0000313" key="3">
    <source>
        <dbReference type="EMBL" id="PYZ99096.1"/>
    </source>
</evidence>
<dbReference type="EMBL" id="PDOF01000001">
    <property type="protein sequence ID" value="PYZ99096.1"/>
    <property type="molecule type" value="Genomic_DNA"/>
</dbReference>
<feature type="domain" description="ApeA N-terminal" evidence="2">
    <location>
        <begin position="17"/>
        <end position="285"/>
    </location>
</feature>
<proteinExistence type="predicted"/>
<feature type="domain" description="Apea-like HEPN" evidence="1">
    <location>
        <begin position="314"/>
        <end position="457"/>
    </location>
</feature>
<dbReference type="RefSeq" id="WP_110519564.1">
    <property type="nucleotide sequence ID" value="NZ_PDOF01000001.1"/>
</dbReference>
<dbReference type="Pfam" id="PF18862">
    <property type="entry name" value="ApeA_NTD1"/>
    <property type="match status" value="1"/>
</dbReference>
<name>A0A2W0HDU9_9BACI</name>
<evidence type="ECO:0008006" key="5">
    <source>
        <dbReference type="Google" id="ProtNLM"/>
    </source>
</evidence>
<dbReference type="InterPro" id="IPR041229">
    <property type="entry name" value="HEPN_Apea"/>
</dbReference>
<dbReference type="Pfam" id="PF18739">
    <property type="entry name" value="HEPN_Apea"/>
    <property type="match status" value="1"/>
</dbReference>
<accession>A0A2W0HDU9</accession>
<evidence type="ECO:0000313" key="4">
    <source>
        <dbReference type="Proteomes" id="UP000248066"/>
    </source>
</evidence>
<sequence>MSDVKAEKHDLEDKFKIKGLWWLPDSDKKVAGFLYYSSEKIELELNGSFNEQFIHTHEVRVFEYIHGMSNKGEMFTLIKVMERKSNISYPGYDTGTYGVDKFITGGYFKSEEELYFNSIEFNTTHLTTWLQKQPFKTNYTLDKNRVKERHMIYTPPEKFEVDISLINAKIKESYIANFSRTLNVNEEWNFTSYLELVPRENKHSGWFLENIKKIKDLLSLFVGNGINFKSIKFKGPYDAEWDTRKTFSLFITQGYSINYDKDKRENYLIEYKEAKDSLGKLFNNWFEKQDKLETIINLHLSKFYKESYIETTFLESVQTLEIYHRKVYNTKYFDEELYTEHSSKVIDYIASNIPEELHERLFGLLEHGNEYSLNKRLKELLNKFQPSTLQFILGKDNSKSKKRFVNQLVDTRNYLTHYELGSKKNVLMKGEDKYYASEKIRLLVTILLYKEIGFDEQSILTKLKIFPNCWFLHSIK</sequence>
<reference evidence="3 4" key="1">
    <citation type="submission" date="2017-10" db="EMBL/GenBank/DDBJ databases">
        <title>Bacillus sp. nov., a halophilic bacterium isolated from a Yangshapao Lake.</title>
        <authorList>
            <person name="Wang H."/>
        </authorList>
    </citation>
    <scope>NUCLEOTIDE SEQUENCE [LARGE SCALE GENOMIC DNA]</scope>
    <source>
        <strain evidence="3 4">YSP-3</strain>
    </source>
</reference>
<dbReference type="AlphaFoldDB" id="A0A2W0HDU9"/>
<dbReference type="Proteomes" id="UP000248066">
    <property type="component" value="Unassembled WGS sequence"/>
</dbReference>
<dbReference type="InterPro" id="IPR041223">
    <property type="entry name" value="ApeA_NTD"/>
</dbReference>
<gene>
    <name evidence="3" type="ORF">CR205_11215</name>
</gene>
<keyword evidence="4" id="KW-1185">Reference proteome</keyword>
<dbReference type="OrthoDB" id="6198809at2"/>